<evidence type="ECO:0000313" key="2">
    <source>
        <dbReference type="Proteomes" id="UP000223366"/>
    </source>
</evidence>
<organism evidence="1 2">
    <name type="scientific">Bacillus thuringiensis</name>
    <dbReference type="NCBI Taxonomy" id="1428"/>
    <lineage>
        <taxon>Bacteria</taxon>
        <taxon>Bacillati</taxon>
        <taxon>Bacillota</taxon>
        <taxon>Bacilli</taxon>
        <taxon>Bacillales</taxon>
        <taxon>Bacillaceae</taxon>
        <taxon>Bacillus</taxon>
        <taxon>Bacillus cereus group</taxon>
    </lineage>
</organism>
<accession>A0A9X7BNU9</accession>
<protein>
    <submittedName>
        <fullName evidence="1">Uncharacterized protein</fullName>
    </submittedName>
</protein>
<comment type="caution">
    <text evidence="1">The sequence shown here is derived from an EMBL/GenBank/DDBJ whole genome shotgun (WGS) entry which is preliminary data.</text>
</comment>
<proteinExistence type="predicted"/>
<evidence type="ECO:0000313" key="1">
    <source>
        <dbReference type="EMBL" id="PFV31387.1"/>
    </source>
</evidence>
<gene>
    <name evidence="1" type="ORF">COK99_13085</name>
</gene>
<dbReference type="Proteomes" id="UP000223366">
    <property type="component" value="Unassembled WGS sequence"/>
</dbReference>
<dbReference type="AlphaFoldDB" id="A0A9X7BNU9"/>
<dbReference type="EMBL" id="NVDU01000025">
    <property type="protein sequence ID" value="PFV31387.1"/>
    <property type="molecule type" value="Genomic_DNA"/>
</dbReference>
<reference evidence="1 2" key="1">
    <citation type="submission" date="2017-09" db="EMBL/GenBank/DDBJ databases">
        <title>Large-scale bioinformatics analysis of Bacillus genomes uncovers conserved roles of natural products in bacterial physiology.</title>
        <authorList>
            <consortium name="Agbiome Team Llc"/>
            <person name="Bleich R.M."/>
            <person name="Grubbs K.J."/>
            <person name="Santa Maria K.C."/>
            <person name="Allen S.E."/>
            <person name="Farag S."/>
            <person name="Shank E.A."/>
            <person name="Bowers A."/>
        </authorList>
    </citation>
    <scope>NUCLEOTIDE SEQUENCE [LARGE SCALE GENOMIC DNA]</scope>
    <source>
        <strain evidence="1 2">AFS060060</strain>
    </source>
</reference>
<sequence length="62" mass="7274">MLQCLTRISYVILTSDFNMDLEVNKLENSSNCSVAIILNKKAIWYVNRRALWKVPFCKDYSI</sequence>
<name>A0A9X7BNU9_BACTU</name>